<gene>
    <name evidence="4" type="ORF">NCTC10717_01793</name>
</gene>
<dbReference type="EMBL" id="UHIA01000004">
    <property type="protein sequence ID" value="SUO98054.1"/>
    <property type="molecule type" value="Genomic_DNA"/>
</dbReference>
<evidence type="ECO:0000313" key="4">
    <source>
        <dbReference type="EMBL" id="SUO98054.1"/>
    </source>
</evidence>
<dbReference type="InterPro" id="IPR014347">
    <property type="entry name" value="Tautomerase/MIF_sf"/>
</dbReference>
<accession>A0A380N0N1</accession>
<dbReference type="PANTHER" id="PTHR35530:SF1">
    <property type="entry name" value="2-HYDROXYMUCONATE TAUTOMERASE"/>
    <property type="match status" value="1"/>
</dbReference>
<proteinExistence type="inferred from homology"/>
<dbReference type="SUPFAM" id="SSF55331">
    <property type="entry name" value="Tautomerase/MIF"/>
    <property type="match status" value="1"/>
</dbReference>
<dbReference type="EC" id="5.3.2.-" evidence="4"/>
<organism evidence="4 5">
    <name type="scientific">Suttonella indologenes</name>
    <dbReference type="NCBI Taxonomy" id="13276"/>
    <lineage>
        <taxon>Bacteria</taxon>
        <taxon>Pseudomonadati</taxon>
        <taxon>Pseudomonadota</taxon>
        <taxon>Gammaproteobacteria</taxon>
        <taxon>Cardiobacteriales</taxon>
        <taxon>Cardiobacteriaceae</taxon>
        <taxon>Suttonella</taxon>
    </lineage>
</organism>
<keyword evidence="5" id="KW-1185">Reference proteome</keyword>
<feature type="domain" description="4-oxalocrotonate tautomerase-like" evidence="3">
    <location>
        <begin position="2"/>
        <end position="58"/>
    </location>
</feature>
<reference evidence="4 5" key="1">
    <citation type="submission" date="2018-06" db="EMBL/GenBank/DDBJ databases">
        <authorList>
            <consortium name="Pathogen Informatics"/>
            <person name="Doyle S."/>
        </authorList>
    </citation>
    <scope>NUCLEOTIDE SEQUENCE [LARGE SCALE GENOMIC DNA]</scope>
    <source>
        <strain evidence="4 5">NCTC10717</strain>
    </source>
</reference>
<dbReference type="AlphaFoldDB" id="A0A380N0N1"/>
<protein>
    <submittedName>
        <fullName evidence="4">Probable tautomerase SA1195.1</fullName>
        <ecNumber evidence="4">5.3.2.-</ecNumber>
    </submittedName>
</protein>
<name>A0A380N0N1_9GAMM</name>
<evidence type="ECO:0000256" key="2">
    <source>
        <dbReference type="ARBA" id="ARBA00023235"/>
    </source>
</evidence>
<dbReference type="OrthoDB" id="8098375at2"/>
<dbReference type="PANTHER" id="PTHR35530">
    <property type="entry name" value="TAUTOMERASE-RELATED"/>
    <property type="match status" value="1"/>
</dbReference>
<dbReference type="NCBIfam" id="NF002571">
    <property type="entry name" value="PRK02220.1"/>
    <property type="match status" value="1"/>
</dbReference>
<dbReference type="Gene3D" id="3.30.429.10">
    <property type="entry name" value="Macrophage Migration Inhibitory Factor"/>
    <property type="match status" value="1"/>
</dbReference>
<dbReference type="Pfam" id="PF01361">
    <property type="entry name" value="Tautomerase"/>
    <property type="match status" value="1"/>
</dbReference>
<evidence type="ECO:0000259" key="3">
    <source>
        <dbReference type="Pfam" id="PF01361"/>
    </source>
</evidence>
<comment type="similarity">
    <text evidence="1">Belongs to the 4-oxalocrotonate tautomerase family.</text>
</comment>
<dbReference type="RefSeq" id="WP_115218927.1">
    <property type="nucleotide sequence ID" value="NZ_UHIA01000004.1"/>
</dbReference>
<sequence>MPIVNIKIIEGRSIEQKREMTQKVTQAIASSLGIAEAAVWISIEDLKPENLCQGGELRADKK</sequence>
<evidence type="ECO:0000313" key="5">
    <source>
        <dbReference type="Proteomes" id="UP000254575"/>
    </source>
</evidence>
<evidence type="ECO:0000256" key="1">
    <source>
        <dbReference type="ARBA" id="ARBA00006723"/>
    </source>
</evidence>
<dbReference type="GO" id="GO:0016853">
    <property type="term" value="F:isomerase activity"/>
    <property type="evidence" value="ECO:0007669"/>
    <property type="project" value="UniProtKB-KW"/>
</dbReference>
<dbReference type="InterPro" id="IPR004370">
    <property type="entry name" value="4-OT-like_dom"/>
</dbReference>
<dbReference type="Proteomes" id="UP000254575">
    <property type="component" value="Unassembled WGS sequence"/>
</dbReference>
<keyword evidence="2 4" id="KW-0413">Isomerase</keyword>